<dbReference type="CDD" id="cd16935">
    <property type="entry name" value="HATPase_AgrC-ComD-like"/>
    <property type="match status" value="1"/>
</dbReference>
<evidence type="ECO:0000313" key="4">
    <source>
        <dbReference type="Proteomes" id="UP000886860"/>
    </source>
</evidence>
<dbReference type="PANTHER" id="PTHR40448">
    <property type="entry name" value="TWO-COMPONENT SENSOR HISTIDINE KINASE"/>
    <property type="match status" value="1"/>
</dbReference>
<keyword evidence="1" id="KW-0472">Membrane</keyword>
<dbReference type="InterPro" id="IPR032834">
    <property type="entry name" value="NatK-like_C"/>
</dbReference>
<reference evidence="3" key="2">
    <citation type="journal article" date="2021" name="PeerJ">
        <title>Extensive microbial diversity within the chicken gut microbiome revealed by metagenomics and culture.</title>
        <authorList>
            <person name="Gilroy R."/>
            <person name="Ravi A."/>
            <person name="Getino M."/>
            <person name="Pursley I."/>
            <person name="Horton D.L."/>
            <person name="Alikhan N.F."/>
            <person name="Baker D."/>
            <person name="Gharbi K."/>
            <person name="Hall N."/>
            <person name="Watson M."/>
            <person name="Adriaenssens E.M."/>
            <person name="Foster-Nyarko E."/>
            <person name="Jarju S."/>
            <person name="Secka A."/>
            <person name="Antonio M."/>
            <person name="Oren A."/>
            <person name="Chaudhuri R.R."/>
            <person name="La Ragione R."/>
            <person name="Hildebrand F."/>
            <person name="Pallen M.J."/>
        </authorList>
    </citation>
    <scope>NUCLEOTIDE SEQUENCE</scope>
    <source>
        <strain evidence="3">CHK123-3438</strain>
    </source>
</reference>
<feature type="transmembrane region" description="Helical" evidence="1">
    <location>
        <begin position="34"/>
        <end position="51"/>
    </location>
</feature>
<comment type="caution">
    <text evidence="3">The sequence shown here is derived from an EMBL/GenBank/DDBJ whole genome shotgun (WGS) entry which is preliminary data.</text>
</comment>
<feature type="transmembrane region" description="Helical" evidence="1">
    <location>
        <begin position="84"/>
        <end position="110"/>
    </location>
</feature>
<proteinExistence type="predicted"/>
<dbReference type="Pfam" id="PF14501">
    <property type="entry name" value="HATPase_c_5"/>
    <property type="match status" value="1"/>
</dbReference>
<dbReference type="SUPFAM" id="SSF55874">
    <property type="entry name" value="ATPase domain of HSP90 chaperone/DNA topoisomerase II/histidine kinase"/>
    <property type="match status" value="1"/>
</dbReference>
<organism evidence="3 4">
    <name type="scientific">Candidatus Caccovicinus merdipullorum</name>
    <dbReference type="NCBI Taxonomy" id="2840724"/>
    <lineage>
        <taxon>Bacteria</taxon>
        <taxon>Bacillati</taxon>
        <taxon>Bacillota</taxon>
        <taxon>Clostridia</taxon>
        <taxon>Eubacteriales</taxon>
        <taxon>Candidatus Caccovicinus</taxon>
    </lineage>
</organism>
<evidence type="ECO:0000313" key="3">
    <source>
        <dbReference type="EMBL" id="HIT40795.1"/>
    </source>
</evidence>
<evidence type="ECO:0000256" key="1">
    <source>
        <dbReference type="SAM" id="Phobius"/>
    </source>
</evidence>
<feature type="transmembrane region" description="Helical" evidence="1">
    <location>
        <begin position="187"/>
        <end position="210"/>
    </location>
</feature>
<dbReference type="GO" id="GO:0042802">
    <property type="term" value="F:identical protein binding"/>
    <property type="evidence" value="ECO:0007669"/>
    <property type="project" value="TreeGrafter"/>
</dbReference>
<protein>
    <submittedName>
        <fullName evidence="3">GHKL domain-containing protein</fullName>
    </submittedName>
</protein>
<dbReference type="Proteomes" id="UP000886860">
    <property type="component" value="Unassembled WGS sequence"/>
</dbReference>
<feature type="transmembrane region" description="Helical" evidence="1">
    <location>
        <begin position="6"/>
        <end position="27"/>
    </location>
</feature>
<dbReference type="PANTHER" id="PTHR40448:SF1">
    <property type="entry name" value="TWO-COMPONENT SENSOR HISTIDINE KINASE"/>
    <property type="match status" value="1"/>
</dbReference>
<accession>A0A9D1KEK9</accession>
<gene>
    <name evidence="3" type="ORF">IAB60_01655</name>
</gene>
<name>A0A9D1KEK9_9FIRM</name>
<feature type="transmembrane region" description="Helical" evidence="1">
    <location>
        <begin position="157"/>
        <end position="175"/>
    </location>
</feature>
<feature type="transmembrane region" description="Helical" evidence="1">
    <location>
        <begin position="57"/>
        <end position="77"/>
    </location>
</feature>
<feature type="transmembrane region" description="Helical" evidence="1">
    <location>
        <begin position="122"/>
        <end position="145"/>
    </location>
</feature>
<dbReference type="Gene3D" id="3.30.565.10">
    <property type="entry name" value="Histidine kinase-like ATPase, C-terminal domain"/>
    <property type="match status" value="1"/>
</dbReference>
<keyword evidence="1" id="KW-0812">Transmembrane</keyword>
<keyword evidence="1" id="KW-1133">Transmembrane helix</keyword>
<sequence length="428" mass="49287">MIVFQLAEAGATFVETVIVELIIIRAIGAGIIKWRSIIGASGIVTLIILALNQCQLFSAITSVIAIAGYTVSVSFIYREKIAKTLLVAVDCMVLIYIIDFLVISIIGVVFREEKMAEFLTNSFSYMRILFLTFSKGILALIYVIFSRCFLSVVHFMSWKVWASVSLGIVLIYFLVENTLSNTDITSAFTWFLLLALIIIGAYSFMQYVLLVKEKSRMEMAEEGSRQMRENYESLIQYYRDRQVFFHDLKNHYIVTGSYLKRNEYEKAKNYMEELEDLYPEEPIQKWTGIEALDILIQCKRRRAEIYGIFVEVISDVIQWKLEEREAITLVGNAFDNAIEACRKMSPGSQWIRVTIRNVYEMAFIKVSNSCSREPEMLNGRFLTSKKEKAMHGFGMTSMKLIVDKYEGVMNTDYRDGVFTLTISFYNEL</sequence>
<reference evidence="3" key="1">
    <citation type="submission" date="2020-10" db="EMBL/GenBank/DDBJ databases">
        <authorList>
            <person name="Gilroy R."/>
        </authorList>
    </citation>
    <scope>NUCLEOTIDE SEQUENCE</scope>
    <source>
        <strain evidence="3">CHK123-3438</strain>
    </source>
</reference>
<evidence type="ECO:0000259" key="2">
    <source>
        <dbReference type="Pfam" id="PF14501"/>
    </source>
</evidence>
<dbReference type="AlphaFoldDB" id="A0A9D1KEK9"/>
<dbReference type="InterPro" id="IPR036890">
    <property type="entry name" value="HATPase_C_sf"/>
</dbReference>
<dbReference type="EMBL" id="DVKS01000031">
    <property type="protein sequence ID" value="HIT40795.1"/>
    <property type="molecule type" value="Genomic_DNA"/>
</dbReference>
<feature type="domain" description="Sensor histidine kinase NatK-like C-terminal" evidence="2">
    <location>
        <begin position="327"/>
        <end position="424"/>
    </location>
</feature>